<dbReference type="EMBL" id="JAACJJ010000028">
    <property type="protein sequence ID" value="KAF5320866.1"/>
    <property type="molecule type" value="Genomic_DNA"/>
</dbReference>
<evidence type="ECO:0000256" key="2">
    <source>
        <dbReference type="SAM" id="Coils"/>
    </source>
</evidence>
<keyword evidence="2" id="KW-0175">Coiled coil</keyword>
<dbReference type="GO" id="GO:0000062">
    <property type="term" value="F:fatty-acyl-CoA binding"/>
    <property type="evidence" value="ECO:0007669"/>
    <property type="project" value="InterPro"/>
</dbReference>
<evidence type="ECO:0000313" key="6">
    <source>
        <dbReference type="EMBL" id="KAF5320866.1"/>
    </source>
</evidence>
<dbReference type="Pfam" id="PF00887">
    <property type="entry name" value="ACBP"/>
    <property type="match status" value="1"/>
</dbReference>
<feature type="region of interest" description="Disordered" evidence="3">
    <location>
        <begin position="116"/>
        <end position="302"/>
    </location>
</feature>
<keyword evidence="4" id="KW-0472">Membrane</keyword>
<feature type="compositionally biased region" description="Acidic residues" evidence="3">
    <location>
        <begin position="160"/>
        <end position="172"/>
    </location>
</feature>
<feature type="compositionally biased region" description="Polar residues" evidence="3">
    <location>
        <begin position="124"/>
        <end position="138"/>
    </location>
</feature>
<dbReference type="PANTHER" id="PTHR23310">
    <property type="entry name" value="ACYL-COA-BINDING PROTEIN, ACBP"/>
    <property type="match status" value="1"/>
</dbReference>
<feature type="region of interest" description="Disordered" evidence="3">
    <location>
        <begin position="339"/>
        <end position="363"/>
    </location>
</feature>
<dbReference type="AlphaFoldDB" id="A0A8H5BDG9"/>
<evidence type="ECO:0000256" key="4">
    <source>
        <dbReference type="SAM" id="Phobius"/>
    </source>
</evidence>
<organism evidence="6 7">
    <name type="scientific">Psilocybe cf. subviscida</name>
    <dbReference type="NCBI Taxonomy" id="2480587"/>
    <lineage>
        <taxon>Eukaryota</taxon>
        <taxon>Fungi</taxon>
        <taxon>Dikarya</taxon>
        <taxon>Basidiomycota</taxon>
        <taxon>Agaricomycotina</taxon>
        <taxon>Agaricomycetes</taxon>
        <taxon>Agaricomycetidae</taxon>
        <taxon>Agaricales</taxon>
        <taxon>Agaricineae</taxon>
        <taxon>Strophariaceae</taxon>
        <taxon>Psilocybe</taxon>
    </lineage>
</organism>
<gene>
    <name evidence="6" type="ORF">D9619_001032</name>
</gene>
<dbReference type="OrthoDB" id="346910at2759"/>
<dbReference type="FunFam" id="1.20.80.10:FF:000010">
    <property type="entry name" value="Acyl-CoA-binding domain-containing protein 5"/>
    <property type="match status" value="1"/>
</dbReference>
<feature type="coiled-coil region" evidence="2">
    <location>
        <begin position="310"/>
        <end position="337"/>
    </location>
</feature>
<protein>
    <recommendedName>
        <fullName evidence="5">ACB domain-containing protein</fullName>
    </recommendedName>
</protein>
<dbReference type="InterPro" id="IPR014352">
    <property type="entry name" value="FERM/acyl-CoA-bd_prot_sf"/>
</dbReference>
<dbReference type="PRINTS" id="PR00689">
    <property type="entry name" value="ACOABINDINGP"/>
</dbReference>
<feature type="transmembrane region" description="Helical" evidence="4">
    <location>
        <begin position="420"/>
        <end position="442"/>
    </location>
</feature>
<evidence type="ECO:0000259" key="5">
    <source>
        <dbReference type="PROSITE" id="PS51228"/>
    </source>
</evidence>
<dbReference type="InterPro" id="IPR035984">
    <property type="entry name" value="Acyl-CoA-binding_sf"/>
</dbReference>
<name>A0A8H5BDG9_9AGAR</name>
<keyword evidence="1" id="KW-0446">Lipid-binding</keyword>
<dbReference type="InterPro" id="IPR000582">
    <property type="entry name" value="Acyl-CoA-binding_protein"/>
</dbReference>
<keyword evidence="4" id="KW-1133">Transmembrane helix</keyword>
<keyword evidence="7" id="KW-1185">Reference proteome</keyword>
<dbReference type="SUPFAM" id="SSF47027">
    <property type="entry name" value="Acyl-CoA binding protein"/>
    <property type="match status" value="1"/>
</dbReference>
<dbReference type="PANTHER" id="PTHR23310:SF133">
    <property type="entry name" value="COA BINDING PROTEIN, PUTATIVE (AFU_ORTHOLOGUE AFUA_1G12300)-RELATED"/>
    <property type="match status" value="1"/>
</dbReference>
<keyword evidence="4" id="KW-0812">Transmembrane</keyword>
<accession>A0A8H5BDG9</accession>
<evidence type="ECO:0000256" key="1">
    <source>
        <dbReference type="ARBA" id="ARBA00023121"/>
    </source>
</evidence>
<feature type="compositionally biased region" description="Polar residues" evidence="3">
    <location>
        <begin position="254"/>
        <end position="277"/>
    </location>
</feature>
<proteinExistence type="predicted"/>
<dbReference type="PROSITE" id="PS51228">
    <property type="entry name" value="ACB_2"/>
    <property type="match status" value="1"/>
</dbReference>
<dbReference type="Gene3D" id="1.20.80.10">
    <property type="match status" value="1"/>
</dbReference>
<reference evidence="6 7" key="1">
    <citation type="journal article" date="2020" name="ISME J.">
        <title>Uncovering the hidden diversity of litter-decomposition mechanisms in mushroom-forming fungi.</title>
        <authorList>
            <person name="Floudas D."/>
            <person name="Bentzer J."/>
            <person name="Ahren D."/>
            <person name="Johansson T."/>
            <person name="Persson P."/>
            <person name="Tunlid A."/>
        </authorList>
    </citation>
    <scope>NUCLEOTIDE SEQUENCE [LARGE SCALE GENOMIC DNA]</scope>
    <source>
        <strain evidence="6 7">CBS 101986</strain>
    </source>
</reference>
<sequence length="476" mass="52291">MAESHDLIDAQFDRAVEIVQSLPKTGPIQTDYEEKLTMYSLFKQATAGNVKSSRPGIWDMLGRAKWDAWAKHKDLDPYEAKWLYVEALLKVLRKYSDKTVAQDLVDELESYGGDPSNIIMSRGFSRSQESDGSGSTVSADERVPPRQFIQRPDPPREGEAESSSESDSEDEARDIVPPADLSGRMSVDSVRAGLSQYEHRPHSSMSSQQRYRTPLTGSMALSPPPQPRMQSQQPLPNFETPSAFAEPLPPTPANYPSGTQLFSGTPGYNDTQRSQVASPPHLHPSHPSYRPHQPVLGSFQGSNFSRPSSAVALERAVENVQAHLAALQERLETLEARALAGSHTSGSSPRRGTVGSPVRGLGLLGGRGSPNGLVPEPVWDIEDLGMWSVVLNPLSSALSALRSFAMFFARNENRSPSMVILRRLCLDVSFLVCVVGVIGALWRKSGMRRREVKAALLILWRAIVGRPHRVLVDPAK</sequence>
<feature type="domain" description="ACB" evidence="5">
    <location>
        <begin position="8"/>
        <end position="97"/>
    </location>
</feature>
<evidence type="ECO:0000313" key="7">
    <source>
        <dbReference type="Proteomes" id="UP000567179"/>
    </source>
</evidence>
<dbReference type="GO" id="GO:0006631">
    <property type="term" value="P:fatty acid metabolic process"/>
    <property type="evidence" value="ECO:0007669"/>
    <property type="project" value="TreeGrafter"/>
</dbReference>
<dbReference type="Proteomes" id="UP000567179">
    <property type="component" value="Unassembled WGS sequence"/>
</dbReference>
<comment type="caution">
    <text evidence="6">The sequence shown here is derived from an EMBL/GenBank/DDBJ whole genome shotgun (WGS) entry which is preliminary data.</text>
</comment>
<evidence type="ECO:0000256" key="3">
    <source>
        <dbReference type="SAM" id="MobiDB-lite"/>
    </source>
</evidence>